<dbReference type="SUPFAM" id="SSF49899">
    <property type="entry name" value="Concanavalin A-like lectins/glucanases"/>
    <property type="match status" value="1"/>
</dbReference>
<evidence type="ECO:0000256" key="7">
    <source>
        <dbReference type="SAM" id="Phobius"/>
    </source>
</evidence>
<evidence type="ECO:0000256" key="3">
    <source>
        <dbReference type="ARBA" id="ARBA00012599"/>
    </source>
</evidence>
<feature type="region of interest" description="Disordered" evidence="6">
    <location>
        <begin position="1"/>
        <end position="31"/>
    </location>
</feature>
<dbReference type="PANTHER" id="PTHR10963:SF42">
    <property type="entry name" value="PUTATIVE (AFU_ORTHOLOGUE AFUA_5G02280)-RELATED"/>
    <property type="match status" value="1"/>
</dbReference>
<dbReference type="EMBL" id="ML995478">
    <property type="protein sequence ID" value="KAF2144980.1"/>
    <property type="molecule type" value="Genomic_DNA"/>
</dbReference>
<comment type="similarity">
    <text evidence="2">Belongs to the glycosyl hydrolase 16 family.</text>
</comment>
<organism evidence="9 10">
    <name type="scientific">Aplosporella prunicola CBS 121167</name>
    <dbReference type="NCBI Taxonomy" id="1176127"/>
    <lineage>
        <taxon>Eukaryota</taxon>
        <taxon>Fungi</taxon>
        <taxon>Dikarya</taxon>
        <taxon>Ascomycota</taxon>
        <taxon>Pezizomycotina</taxon>
        <taxon>Dothideomycetes</taxon>
        <taxon>Dothideomycetes incertae sedis</taxon>
        <taxon>Botryosphaeriales</taxon>
        <taxon>Aplosporellaceae</taxon>
        <taxon>Aplosporella</taxon>
    </lineage>
</organism>
<keyword evidence="10" id="KW-1185">Reference proteome</keyword>
<dbReference type="GO" id="GO:0052861">
    <property type="term" value="F:endo-1,3(4)-beta-glucanase activity"/>
    <property type="evidence" value="ECO:0007669"/>
    <property type="project" value="UniProtKB-EC"/>
</dbReference>
<evidence type="ECO:0000256" key="5">
    <source>
        <dbReference type="ARBA" id="ARBA00023295"/>
    </source>
</evidence>
<accession>A0A6A6BLI8</accession>
<sequence length="384" mass="42154">MYEESQVPLQHSAPPYADQPPPYSPDIAASPAAMEEPVKSHPKWNPKYWSTKVKIFAGAAVAAIIVAVICGAYFGVKNNAYPDYKKLNYSLKDTYGGSDFFDNFNFFSDADPTNGFVQYVDSAGAEWLNLTYASSSSAVMKVDTTSDVDTSNGRRSVRITSKNQYDDGLFIFDIVHTPYGCGTWPALWLSDPDNWPENGEIDMMEGVNQIANSKVQSTLHTTNHCKMNVKRKETGNVLAKNCWNETNSNAGCGVKGGSNTMGKGFNANGGGIYALEMRHEGIRIWFFGRDEVPDDITNGTAPDPSTWGEAMADFPSTNCDMGSHFRNQSIIANIALCGDWAGSEAVYSDQDSCPGSCKTYVQQNPDAFTNAYFEFKSFQVYQAS</sequence>
<dbReference type="AlphaFoldDB" id="A0A6A6BLI8"/>
<dbReference type="RefSeq" id="XP_033400692.1">
    <property type="nucleotide sequence ID" value="XM_033536522.1"/>
</dbReference>
<dbReference type="Pfam" id="PF26113">
    <property type="entry name" value="GH16_XgeA"/>
    <property type="match status" value="1"/>
</dbReference>
<gene>
    <name evidence="9" type="ORF">K452DRAFT_221555</name>
</gene>
<dbReference type="CDD" id="cd02181">
    <property type="entry name" value="GH16_fungal_Lam16A_glucanase"/>
    <property type="match status" value="1"/>
</dbReference>
<protein>
    <recommendedName>
        <fullName evidence="3">endo-1,3(4)-beta-glucanase</fullName>
        <ecNumber evidence="3">3.2.1.6</ecNumber>
    </recommendedName>
</protein>
<keyword evidence="7" id="KW-1133">Transmembrane helix</keyword>
<evidence type="ECO:0000259" key="8">
    <source>
        <dbReference type="PROSITE" id="PS51762"/>
    </source>
</evidence>
<dbReference type="GeneID" id="54294018"/>
<keyword evidence="7" id="KW-0472">Membrane</keyword>
<keyword evidence="7" id="KW-0812">Transmembrane</keyword>
<dbReference type="OrthoDB" id="192832at2759"/>
<comment type="catalytic activity">
    <reaction evidence="1">
        <text>Endohydrolysis of (1-&gt;3)- or (1-&gt;4)-linkages in beta-D-glucans when the glucose residue whose reducing group is involved in the linkage to be hydrolyzed is itself substituted at C-3.</text>
        <dbReference type="EC" id="3.2.1.6"/>
    </reaction>
</comment>
<dbReference type="Proteomes" id="UP000799438">
    <property type="component" value="Unassembled WGS sequence"/>
</dbReference>
<keyword evidence="5" id="KW-0326">Glycosidase</keyword>
<evidence type="ECO:0000256" key="1">
    <source>
        <dbReference type="ARBA" id="ARBA00000124"/>
    </source>
</evidence>
<evidence type="ECO:0000313" key="9">
    <source>
        <dbReference type="EMBL" id="KAF2144980.1"/>
    </source>
</evidence>
<dbReference type="PANTHER" id="PTHR10963">
    <property type="entry name" value="GLYCOSYL HYDROLASE-RELATED"/>
    <property type="match status" value="1"/>
</dbReference>
<dbReference type="FunFam" id="2.60.120.200:FF:000114">
    <property type="entry name" value="Probable endo-1,3(4)-beta-glucanase NFIA_089530"/>
    <property type="match status" value="1"/>
</dbReference>
<proteinExistence type="inferred from homology"/>
<dbReference type="InterPro" id="IPR000757">
    <property type="entry name" value="Beta-glucanase-like"/>
</dbReference>
<evidence type="ECO:0000313" key="10">
    <source>
        <dbReference type="Proteomes" id="UP000799438"/>
    </source>
</evidence>
<dbReference type="Gene3D" id="2.60.120.200">
    <property type="match status" value="1"/>
</dbReference>
<name>A0A6A6BLI8_9PEZI</name>
<evidence type="ECO:0000256" key="6">
    <source>
        <dbReference type="SAM" id="MobiDB-lite"/>
    </source>
</evidence>
<keyword evidence="4 9" id="KW-0378">Hydrolase</keyword>
<dbReference type="InterPro" id="IPR013320">
    <property type="entry name" value="ConA-like_dom_sf"/>
</dbReference>
<feature type="domain" description="GH16" evidence="8">
    <location>
        <begin position="82"/>
        <end position="349"/>
    </location>
</feature>
<reference evidence="9" key="1">
    <citation type="journal article" date="2020" name="Stud. Mycol.">
        <title>101 Dothideomycetes genomes: a test case for predicting lifestyles and emergence of pathogens.</title>
        <authorList>
            <person name="Haridas S."/>
            <person name="Albert R."/>
            <person name="Binder M."/>
            <person name="Bloem J."/>
            <person name="Labutti K."/>
            <person name="Salamov A."/>
            <person name="Andreopoulos B."/>
            <person name="Baker S."/>
            <person name="Barry K."/>
            <person name="Bills G."/>
            <person name="Bluhm B."/>
            <person name="Cannon C."/>
            <person name="Castanera R."/>
            <person name="Culley D."/>
            <person name="Daum C."/>
            <person name="Ezra D."/>
            <person name="Gonzalez J."/>
            <person name="Henrissat B."/>
            <person name="Kuo A."/>
            <person name="Liang C."/>
            <person name="Lipzen A."/>
            <person name="Lutzoni F."/>
            <person name="Magnuson J."/>
            <person name="Mondo S."/>
            <person name="Nolan M."/>
            <person name="Ohm R."/>
            <person name="Pangilinan J."/>
            <person name="Park H.-J."/>
            <person name="Ramirez L."/>
            <person name="Alfaro M."/>
            <person name="Sun H."/>
            <person name="Tritt A."/>
            <person name="Yoshinaga Y."/>
            <person name="Zwiers L.-H."/>
            <person name="Turgeon B."/>
            <person name="Goodwin S."/>
            <person name="Spatafora J."/>
            <person name="Crous P."/>
            <person name="Grigoriev I."/>
        </authorList>
    </citation>
    <scope>NUCLEOTIDE SEQUENCE</scope>
    <source>
        <strain evidence="9">CBS 121167</strain>
    </source>
</reference>
<dbReference type="GO" id="GO:0009251">
    <property type="term" value="P:glucan catabolic process"/>
    <property type="evidence" value="ECO:0007669"/>
    <property type="project" value="TreeGrafter"/>
</dbReference>
<dbReference type="InterPro" id="IPR050546">
    <property type="entry name" value="Glycosyl_Hydrlase_16"/>
</dbReference>
<evidence type="ECO:0000256" key="4">
    <source>
        <dbReference type="ARBA" id="ARBA00022801"/>
    </source>
</evidence>
<dbReference type="PROSITE" id="PS51762">
    <property type="entry name" value="GH16_2"/>
    <property type="match status" value="1"/>
</dbReference>
<dbReference type="EC" id="3.2.1.6" evidence="3"/>
<evidence type="ECO:0000256" key="2">
    <source>
        <dbReference type="ARBA" id="ARBA00006865"/>
    </source>
</evidence>
<feature type="transmembrane region" description="Helical" evidence="7">
    <location>
        <begin position="55"/>
        <end position="76"/>
    </location>
</feature>